<evidence type="ECO:0000313" key="2">
    <source>
        <dbReference type="EMBL" id="AIQ64117.1"/>
    </source>
</evidence>
<dbReference type="AlphaFoldDB" id="A0A089LT72"/>
<evidence type="ECO:0000313" key="3">
    <source>
        <dbReference type="Proteomes" id="UP000029507"/>
    </source>
</evidence>
<dbReference type="EMBL" id="CP009286">
    <property type="protein sequence ID" value="AIQ64117.1"/>
    <property type="molecule type" value="Genomic_DNA"/>
</dbReference>
<dbReference type="RefSeq" id="WP_038696152.1">
    <property type="nucleotide sequence ID" value="NZ_CP009286.1"/>
</dbReference>
<accession>A0A089LT72</accession>
<gene>
    <name evidence="2" type="ORF">PSTEL_14520</name>
</gene>
<dbReference type="OrthoDB" id="2166958at2"/>
<feature type="chain" id="PRO_5038813668" evidence="1">
    <location>
        <begin position="25"/>
        <end position="87"/>
    </location>
</feature>
<reference evidence="2 3" key="1">
    <citation type="submission" date="2014-08" db="EMBL/GenBank/DDBJ databases">
        <title>Comparative genomics of the Paenibacillus odorifer group.</title>
        <authorList>
            <person name="den Bakker H.C."/>
            <person name="Tsai Y.-C."/>
            <person name="Martin N."/>
            <person name="Korlach J."/>
            <person name="Wiedmann M."/>
        </authorList>
    </citation>
    <scope>NUCLEOTIDE SEQUENCE [LARGE SCALE GENOMIC DNA]</scope>
    <source>
        <strain evidence="2 3">DSM 14472</strain>
    </source>
</reference>
<keyword evidence="3" id="KW-1185">Reference proteome</keyword>
<keyword evidence="1" id="KW-0732">Signal</keyword>
<feature type="signal peptide" evidence="1">
    <location>
        <begin position="1"/>
        <end position="24"/>
    </location>
</feature>
<protein>
    <submittedName>
        <fullName evidence="2">FAD/FMN-containing dehydrogenase</fullName>
    </submittedName>
</protein>
<sequence length="87" mass="9611">MKKLWIGLSALVLVMGIGTAGAYAATANNDKNNSGFFEKMLPFAKQMHPNLSEEQIKQMHENCSTSSGNGMSGMMQNSQYRRGMMNF</sequence>
<dbReference type="HOGENOM" id="CLU_171055_0_0_9"/>
<organism evidence="2 3">
    <name type="scientific">Paenibacillus stellifer</name>
    <dbReference type="NCBI Taxonomy" id="169760"/>
    <lineage>
        <taxon>Bacteria</taxon>
        <taxon>Bacillati</taxon>
        <taxon>Bacillota</taxon>
        <taxon>Bacilli</taxon>
        <taxon>Bacillales</taxon>
        <taxon>Paenibacillaceae</taxon>
        <taxon>Paenibacillus</taxon>
    </lineage>
</organism>
<dbReference type="KEGG" id="pste:PSTEL_14520"/>
<evidence type="ECO:0000256" key="1">
    <source>
        <dbReference type="SAM" id="SignalP"/>
    </source>
</evidence>
<name>A0A089LT72_9BACL</name>
<proteinExistence type="predicted"/>
<dbReference type="Proteomes" id="UP000029507">
    <property type="component" value="Chromosome"/>
</dbReference>